<feature type="region of interest" description="Disordered" evidence="1">
    <location>
        <begin position="112"/>
        <end position="131"/>
    </location>
</feature>
<organism evidence="2">
    <name type="scientific">Fowl aviadenovirus A</name>
    <dbReference type="NCBI Taxonomy" id="190061"/>
    <lineage>
        <taxon>Viruses</taxon>
        <taxon>Varidnaviria</taxon>
        <taxon>Bamfordvirae</taxon>
        <taxon>Preplasmiviricota</taxon>
        <taxon>Polisuviricotina</taxon>
        <taxon>Pharingeaviricetes</taxon>
        <taxon>Rowavirales</taxon>
        <taxon>Adenoviridae</taxon>
        <taxon>Aviadenovirus</taxon>
        <taxon>Aviadenovirus ventriculi</taxon>
    </lineage>
</organism>
<sequence length="131" mass="14688">MNSMVLELRKKMSSGPNCVIGRPPHILPPQKGVYLLTNISQLIGPVQQNDRGLWRHNGMHTQNLSHHFTGPFICAVIARPINKRAHIGIHVLNQNNELPAIFTIQYPEPPHLTDNPGAVRKSQKSLIPPYN</sequence>
<proteinExistence type="predicted"/>
<evidence type="ECO:0000256" key="1">
    <source>
        <dbReference type="SAM" id="MobiDB-lite"/>
    </source>
</evidence>
<dbReference type="EMBL" id="KX247012">
    <property type="protein sequence ID" value="APP94109.1"/>
    <property type="molecule type" value="Genomic_DNA"/>
</dbReference>
<dbReference type="Proteomes" id="UP000320767">
    <property type="component" value="Segment"/>
</dbReference>
<name>A0A1L5YQQ8_9ADEN</name>
<evidence type="ECO:0000313" key="2">
    <source>
        <dbReference type="EMBL" id="APP94109.1"/>
    </source>
</evidence>
<accession>A0A1L5YQQ8</accession>
<protein>
    <submittedName>
        <fullName evidence="2">Uncharacterized protein</fullName>
    </submittedName>
</protein>
<reference evidence="2" key="1">
    <citation type="journal article" date="2016" name="Infect. Genet. Evol.">
        <title>Whole genome sequencing of Fowl aviadenovirus A - a causative agent of gizzard erosion and ulceration, in adult laying hens.</title>
        <authorList>
            <person name="Matczuk A.K."/>
            <person name="Niczyporuk J.S."/>
            <person name="Kuczkowski M."/>
            <person name="Wozniakowski G."/>
            <person name="Nowak M."/>
            <person name="Wieliczko A."/>
        </authorList>
    </citation>
    <scope>NUCLEOTIDE SEQUENCE [LARGE SCALE GENOMIC DNA]</scope>
    <source>
        <strain evidence="2">61/11z</strain>
    </source>
</reference>